<evidence type="ECO:0000256" key="7">
    <source>
        <dbReference type="SAM" id="MobiDB-lite"/>
    </source>
</evidence>
<gene>
    <name evidence="10" type="ORF">WJX74_010663</name>
</gene>
<keyword evidence="5" id="KW-0808">Transferase</keyword>
<sequence length="414" mass="43549">MASILSSAALFRLCFSGCGLSTILSPAVNSLPAEIRTLAGNEPRLQASTGMMSVTIPFAGLDMRALTVDQMLARPSPVVQNQQLVSRRSARFASQSISATPSASAAVVAEPALRYAGDANQSAGSASPAIASPPEPTGNGRSALHLDHRGSPGQLWQTIKAEARRDAEAEPVLASHLHMTILAQKSFAKSMAFTLANKLSSPTLLGTQLTRLISDAYSDDETILQACIADILAVLDRDPACDSVIQCMLNFKGFQALQCYRIAHWLWQSGRKTLALMIQSQVSGVFHVDIHPAAQVGQGVLLDHATGVVIGETAVVGDNVSMLHHVTLGGSGTGSGIRHPHIGHGVLIGAGVSVLGNVFVGYDSKIGAGSVVVTDLPPQCVAVGVPARVIKQKCDREPSMDMDQCTDFLLDYQI</sequence>
<dbReference type="InterPro" id="IPR053376">
    <property type="entry name" value="Serine_acetyltransferase"/>
</dbReference>
<evidence type="ECO:0000256" key="1">
    <source>
        <dbReference type="ARBA" id="ARBA00004876"/>
    </source>
</evidence>
<dbReference type="Gene3D" id="2.160.10.10">
    <property type="entry name" value="Hexapeptide repeat proteins"/>
    <property type="match status" value="1"/>
</dbReference>
<dbReference type="CDD" id="cd03354">
    <property type="entry name" value="LbH_SAT"/>
    <property type="match status" value="1"/>
</dbReference>
<evidence type="ECO:0000256" key="4">
    <source>
        <dbReference type="ARBA" id="ARBA00022605"/>
    </source>
</evidence>
<comment type="caution">
    <text evidence="10">The sequence shown here is derived from an EMBL/GenBank/DDBJ whole genome shotgun (WGS) entry which is preliminary data.</text>
</comment>
<dbReference type="Pfam" id="PF06426">
    <property type="entry name" value="SATase_N"/>
    <property type="match status" value="1"/>
</dbReference>
<keyword evidence="4" id="KW-0028">Amino-acid biosynthesis</keyword>
<dbReference type="InterPro" id="IPR045304">
    <property type="entry name" value="LbH_SAT"/>
</dbReference>
<reference evidence="10 11" key="1">
    <citation type="journal article" date="2024" name="Nat. Commun.">
        <title>Phylogenomics reveals the evolutionary origins of lichenization in chlorophyte algae.</title>
        <authorList>
            <person name="Puginier C."/>
            <person name="Libourel C."/>
            <person name="Otte J."/>
            <person name="Skaloud P."/>
            <person name="Haon M."/>
            <person name="Grisel S."/>
            <person name="Petersen M."/>
            <person name="Berrin J.G."/>
            <person name="Delaux P.M."/>
            <person name="Dal Grande F."/>
            <person name="Keller J."/>
        </authorList>
    </citation>
    <scope>NUCLEOTIDE SEQUENCE [LARGE SCALE GENOMIC DNA]</scope>
    <source>
        <strain evidence="10 11">SAG 2145</strain>
    </source>
</reference>
<dbReference type="Proteomes" id="UP001438707">
    <property type="component" value="Unassembled WGS sequence"/>
</dbReference>
<organism evidence="10 11">
    <name type="scientific">Apatococcus lobatus</name>
    <dbReference type="NCBI Taxonomy" id="904363"/>
    <lineage>
        <taxon>Eukaryota</taxon>
        <taxon>Viridiplantae</taxon>
        <taxon>Chlorophyta</taxon>
        <taxon>core chlorophytes</taxon>
        <taxon>Trebouxiophyceae</taxon>
        <taxon>Chlorellales</taxon>
        <taxon>Chlorellaceae</taxon>
        <taxon>Apatococcus</taxon>
    </lineage>
</organism>
<dbReference type="PROSITE" id="PS00101">
    <property type="entry name" value="HEXAPEP_TRANSFERASES"/>
    <property type="match status" value="1"/>
</dbReference>
<evidence type="ECO:0000313" key="11">
    <source>
        <dbReference type="Proteomes" id="UP001438707"/>
    </source>
</evidence>
<comment type="pathway">
    <text evidence="1">Amino-acid biosynthesis; L-cysteine biosynthesis; L-cysteine from L-serine: step 1/2.</text>
</comment>
<proteinExistence type="inferred from homology"/>
<evidence type="ECO:0000256" key="8">
    <source>
        <dbReference type="SAM" id="SignalP"/>
    </source>
</evidence>
<dbReference type="EMBL" id="JALJOS010000001">
    <property type="protein sequence ID" value="KAK9845106.1"/>
    <property type="molecule type" value="Genomic_DNA"/>
</dbReference>
<feature type="signal peptide" evidence="8">
    <location>
        <begin position="1"/>
        <end position="16"/>
    </location>
</feature>
<feature type="domain" description="Serine acetyltransferase N-terminal" evidence="9">
    <location>
        <begin position="155"/>
        <end position="259"/>
    </location>
</feature>
<evidence type="ECO:0000256" key="3">
    <source>
        <dbReference type="ARBA" id="ARBA00013266"/>
    </source>
</evidence>
<keyword evidence="8" id="KW-0732">Signal</keyword>
<dbReference type="InterPro" id="IPR011004">
    <property type="entry name" value="Trimer_LpxA-like_sf"/>
</dbReference>
<keyword evidence="11" id="KW-1185">Reference proteome</keyword>
<protein>
    <recommendedName>
        <fullName evidence="3">serine O-acetyltransferase</fullName>
        <ecNumber evidence="3">2.3.1.30</ecNumber>
    </recommendedName>
</protein>
<dbReference type="InterPro" id="IPR005881">
    <property type="entry name" value="Ser_O-AcTrfase"/>
</dbReference>
<accession>A0AAW1SHJ5</accession>
<dbReference type="InterPro" id="IPR010493">
    <property type="entry name" value="Ser_AcTrfase_N"/>
</dbReference>
<dbReference type="PANTHER" id="PTHR42811">
    <property type="entry name" value="SERINE ACETYLTRANSFERASE"/>
    <property type="match status" value="1"/>
</dbReference>
<dbReference type="SUPFAM" id="SSF51161">
    <property type="entry name" value="Trimeric LpxA-like enzymes"/>
    <property type="match status" value="1"/>
</dbReference>
<feature type="chain" id="PRO_5043844833" description="serine O-acetyltransferase" evidence="8">
    <location>
        <begin position="17"/>
        <end position="414"/>
    </location>
</feature>
<dbReference type="NCBIfam" id="NF041874">
    <property type="entry name" value="EPS_EpsC"/>
    <property type="match status" value="1"/>
</dbReference>
<dbReference type="NCBIfam" id="TIGR01172">
    <property type="entry name" value="cysE"/>
    <property type="match status" value="1"/>
</dbReference>
<name>A0AAW1SHJ5_9CHLO</name>
<evidence type="ECO:0000259" key="9">
    <source>
        <dbReference type="SMART" id="SM00971"/>
    </source>
</evidence>
<dbReference type="Gene3D" id="1.10.3130.10">
    <property type="entry name" value="serine acetyltransferase, domain 1"/>
    <property type="match status" value="1"/>
</dbReference>
<dbReference type="InterPro" id="IPR018357">
    <property type="entry name" value="Hexapep_transf_CS"/>
</dbReference>
<dbReference type="GO" id="GO:0006535">
    <property type="term" value="P:cysteine biosynthetic process from serine"/>
    <property type="evidence" value="ECO:0007669"/>
    <property type="project" value="InterPro"/>
</dbReference>
<dbReference type="FunFam" id="2.160.10.10:FF:000002">
    <property type="entry name" value="Serine acetyltransferase"/>
    <property type="match status" value="1"/>
</dbReference>
<evidence type="ECO:0000313" key="10">
    <source>
        <dbReference type="EMBL" id="KAK9845106.1"/>
    </source>
</evidence>
<dbReference type="InterPro" id="IPR042122">
    <property type="entry name" value="Ser_AcTrfase_N_sf"/>
</dbReference>
<evidence type="ECO:0000256" key="6">
    <source>
        <dbReference type="ARBA" id="ARBA00023315"/>
    </source>
</evidence>
<feature type="region of interest" description="Disordered" evidence="7">
    <location>
        <begin position="119"/>
        <end position="147"/>
    </location>
</feature>
<comment type="similarity">
    <text evidence="2">Belongs to the transferase hexapeptide repeat family.</text>
</comment>
<dbReference type="EC" id="2.3.1.30" evidence="3"/>
<keyword evidence="6" id="KW-0012">Acyltransferase</keyword>
<evidence type="ECO:0000256" key="5">
    <source>
        <dbReference type="ARBA" id="ARBA00022679"/>
    </source>
</evidence>
<evidence type="ECO:0000256" key="2">
    <source>
        <dbReference type="ARBA" id="ARBA00007274"/>
    </source>
</evidence>
<dbReference type="GO" id="GO:0009001">
    <property type="term" value="F:serine O-acetyltransferase activity"/>
    <property type="evidence" value="ECO:0007669"/>
    <property type="project" value="UniProtKB-EC"/>
</dbReference>
<dbReference type="SMART" id="SM00971">
    <property type="entry name" value="SATase_N"/>
    <property type="match status" value="1"/>
</dbReference>
<dbReference type="GO" id="GO:0005737">
    <property type="term" value="C:cytoplasm"/>
    <property type="evidence" value="ECO:0007669"/>
    <property type="project" value="InterPro"/>
</dbReference>
<dbReference type="AlphaFoldDB" id="A0AAW1SHJ5"/>